<dbReference type="PANTHER" id="PTHR47835:SF3">
    <property type="entry name" value="HELICASE FOR MEIOSIS 1"/>
    <property type="match status" value="1"/>
</dbReference>
<dbReference type="InterPro" id="IPR001650">
    <property type="entry name" value="Helicase_C-like"/>
</dbReference>
<feature type="region of interest" description="Disordered" evidence="11">
    <location>
        <begin position="1117"/>
        <end position="1174"/>
    </location>
</feature>
<evidence type="ECO:0000256" key="6">
    <source>
        <dbReference type="ARBA" id="ARBA00023235"/>
    </source>
</evidence>
<dbReference type="SMART" id="SM00487">
    <property type="entry name" value="DEXDc"/>
    <property type="match status" value="1"/>
</dbReference>
<dbReference type="GO" id="GO:0016787">
    <property type="term" value="F:hydrolase activity"/>
    <property type="evidence" value="ECO:0007669"/>
    <property type="project" value="UniProtKB-KW"/>
</dbReference>
<comment type="catalytic activity">
    <reaction evidence="10">
        <text>ATP + H2O = ADP + phosphate + H(+)</text>
        <dbReference type="Rhea" id="RHEA:13065"/>
        <dbReference type="ChEBI" id="CHEBI:15377"/>
        <dbReference type="ChEBI" id="CHEBI:15378"/>
        <dbReference type="ChEBI" id="CHEBI:30616"/>
        <dbReference type="ChEBI" id="CHEBI:43474"/>
        <dbReference type="ChEBI" id="CHEBI:456216"/>
        <dbReference type="EC" id="5.6.2.4"/>
    </reaction>
</comment>
<dbReference type="Pfam" id="PF00271">
    <property type="entry name" value="Helicase_C"/>
    <property type="match status" value="1"/>
</dbReference>
<dbReference type="FunFam" id="1.10.10.10:FF:000012">
    <property type="entry name" value="U5 small nuclear ribonucleoprotein helicase"/>
    <property type="match status" value="1"/>
</dbReference>
<accession>A0A4Q9N4W1</accession>
<evidence type="ECO:0000256" key="2">
    <source>
        <dbReference type="ARBA" id="ARBA00022741"/>
    </source>
</evidence>
<dbReference type="Proteomes" id="UP000292957">
    <property type="component" value="Unassembled WGS sequence"/>
</dbReference>
<dbReference type="CDD" id="cd18795">
    <property type="entry name" value="SF2_C_Ski2"/>
    <property type="match status" value="1"/>
</dbReference>
<dbReference type="InterPro" id="IPR004179">
    <property type="entry name" value="Sec63-dom"/>
</dbReference>
<dbReference type="SUPFAM" id="SSF158702">
    <property type="entry name" value="Sec63 N-terminal domain-like"/>
    <property type="match status" value="1"/>
</dbReference>
<evidence type="ECO:0000259" key="13">
    <source>
        <dbReference type="PROSITE" id="PS51194"/>
    </source>
</evidence>
<feature type="region of interest" description="Disordered" evidence="11">
    <location>
        <begin position="1087"/>
        <end position="1106"/>
    </location>
</feature>
<evidence type="ECO:0000256" key="4">
    <source>
        <dbReference type="ARBA" id="ARBA00022806"/>
    </source>
</evidence>
<keyword evidence="4" id="KW-0347">Helicase</keyword>
<dbReference type="GO" id="GO:0043138">
    <property type="term" value="F:3'-5' DNA helicase activity"/>
    <property type="evidence" value="ECO:0007669"/>
    <property type="project" value="UniProtKB-EC"/>
</dbReference>
<sequence>MSRCPRTHLDITNVISAPTGSGKTVLFELAIIKTLKETSGTSLKSRCVYIAPTKDMQSLCTEKATDWEAKFGPFGAKCSELTGDTVNTGRGAWGDAKDATIMQGEKWDSLTRNWQDHQHILSQVKLFLIDEVHLLNETRGSTLEVVVSRMKLRGTSVRFIVVSATVPNIGDVADWIGNNSDTGPATIKEVRFGEDFRPCRLSKFVYGFPRRRDTNDFVFAKALDYRLYGVLQQHCNDKPVLVFCPTRKGVMYAAEHILKEYEEALGKKEVVPWTKPPRIAHTFGNKQVDKLASFGIGVHHAGLEKSDRNATEQLYLKRDLKVLFATSTLAVGVNLPAHTVVIKGVKLFQNGTSQEYSDLDVMQMIGRAVWTCCLKRRVAQGRPQFDKEGVAIIMCEQELEAKYKALAQGQTVLESSLHMGLSEHLNSEVALGTITSMDTAKEWLRSSFLYRRLQKNPAHYDIKKEGDKSWQARMDDLVTASITALDQSEMVVRDGDDDALSSTDYGDIMSKMVQIMKLSEKATVREILETISCSTEFSDIKFRSGEKQVYNKLRAHIDIRYPLKKIDKPSDKVFILIQAILGAVNLSEPEYKTAESQPYTESIPILRHISRIARAVVEVANVRMAGALLKNALEVMRCLTAKAWEDRSVIFRQLDDIGLKSLKVLAENNITTFAALRKMDPGYIEMLLNRKPPFGHEVLAAVNRLPQYQVDLSEVGLSVGKDGISVTLSVECGLAQDVKAASWKKNKKQKRRDMTLVLILTSDHGFVDFRRISTSALKDVKVFEIATKLTKPSQSIVAYVTSDTYAGITVSASYKPKLESSAFPVPNTRPQDSMTRDLEGLEDVANFWNMEGDGFDEAQDTRPTDNTYKECTGSIGRSKEQLIADTHYEPAVASSAPSKQLANGNFEFVLSLFFSRGYIDQLSRCNHTCKDKTKCRHLWYSCRDGLSKPPPMTRKRLEAIVACDTSLPKLTVPLKADTRSTNRQDDTSKPKPKPKVRSDRPLKDLEALHERMGVKENLQLGGHTRIKLDADLTSGPPRKRKPVPNFDLSFTQIRDGKPRKAPRVEDDDLDVSDDDLPDALDLIDVAGDLESGRQGATSESTDYADPEFDALIADLPSLDSNPREESHHEHEQRPALSTGDHSLDTVSMRRPNKRRRSVSTSDNSPPRKKHGKAPADSPIEVWVFLSFSGSRSIYRSITDTFLAYESTRVPPIRVR</sequence>
<dbReference type="Gene3D" id="1.10.10.10">
    <property type="entry name" value="Winged helix-like DNA-binding domain superfamily/Winged helix DNA-binding domain"/>
    <property type="match status" value="1"/>
</dbReference>
<keyword evidence="3 14" id="KW-0378">Hydrolase</keyword>
<dbReference type="SMART" id="SM00490">
    <property type="entry name" value="HELICc"/>
    <property type="match status" value="1"/>
</dbReference>
<dbReference type="PROSITE" id="PS51192">
    <property type="entry name" value="HELICASE_ATP_BIND_1"/>
    <property type="match status" value="1"/>
</dbReference>
<feature type="compositionally biased region" description="Acidic residues" evidence="11">
    <location>
        <begin position="1065"/>
        <end position="1076"/>
    </location>
</feature>
<feature type="compositionally biased region" description="Basic and acidic residues" evidence="11">
    <location>
        <begin position="1054"/>
        <end position="1064"/>
    </location>
</feature>
<evidence type="ECO:0000256" key="10">
    <source>
        <dbReference type="ARBA" id="ARBA00048988"/>
    </source>
</evidence>
<evidence type="ECO:0000256" key="3">
    <source>
        <dbReference type="ARBA" id="ARBA00022801"/>
    </source>
</evidence>
<dbReference type="PROSITE" id="PS51194">
    <property type="entry name" value="HELICASE_CTER"/>
    <property type="match status" value="1"/>
</dbReference>
<keyword evidence="7" id="KW-0469">Meiosis</keyword>
<dbReference type="InterPro" id="IPR027417">
    <property type="entry name" value="P-loop_NTPase"/>
</dbReference>
<feature type="compositionally biased region" description="Basic and acidic residues" evidence="11">
    <location>
        <begin position="1121"/>
        <end position="1133"/>
    </location>
</feature>
<dbReference type="Pfam" id="PF00270">
    <property type="entry name" value="DEAD"/>
    <property type="match status" value="1"/>
</dbReference>
<dbReference type="Pfam" id="PF02889">
    <property type="entry name" value="Sec63"/>
    <property type="match status" value="1"/>
</dbReference>
<organism evidence="14">
    <name type="scientific">Dichomitus squalens</name>
    <dbReference type="NCBI Taxonomy" id="114155"/>
    <lineage>
        <taxon>Eukaryota</taxon>
        <taxon>Fungi</taxon>
        <taxon>Dikarya</taxon>
        <taxon>Basidiomycota</taxon>
        <taxon>Agaricomycotina</taxon>
        <taxon>Agaricomycetes</taxon>
        <taxon>Polyporales</taxon>
        <taxon>Polyporaceae</taxon>
        <taxon>Dichomitus</taxon>
    </lineage>
</organism>
<evidence type="ECO:0000256" key="9">
    <source>
        <dbReference type="ARBA" id="ARBA00034808"/>
    </source>
</evidence>
<keyword evidence="2" id="KW-0547">Nucleotide-binding</keyword>
<dbReference type="InterPro" id="IPR014001">
    <property type="entry name" value="Helicase_ATP-bd"/>
</dbReference>
<dbReference type="InterPro" id="IPR011545">
    <property type="entry name" value="DEAD/DEAH_box_helicase_dom"/>
</dbReference>
<dbReference type="GO" id="GO:0003676">
    <property type="term" value="F:nucleic acid binding"/>
    <property type="evidence" value="ECO:0007669"/>
    <property type="project" value="InterPro"/>
</dbReference>
<dbReference type="SUPFAM" id="SSF52540">
    <property type="entry name" value="P-loop containing nucleoside triphosphate hydrolases"/>
    <property type="match status" value="2"/>
</dbReference>
<feature type="domain" description="Helicase ATP-binding" evidence="12">
    <location>
        <begin position="4"/>
        <end position="184"/>
    </location>
</feature>
<dbReference type="EC" id="5.6.2.4" evidence="9"/>
<proteinExistence type="inferred from homology"/>
<protein>
    <recommendedName>
        <fullName evidence="9">DNA 3'-5' helicase</fullName>
        <ecNumber evidence="9">5.6.2.4</ecNumber>
    </recommendedName>
</protein>
<dbReference type="GO" id="GO:0051321">
    <property type="term" value="P:meiotic cell cycle"/>
    <property type="evidence" value="ECO:0007669"/>
    <property type="project" value="UniProtKB-KW"/>
</dbReference>
<name>A0A4Q9N4W1_9APHY</name>
<dbReference type="EMBL" id="ML143386">
    <property type="protein sequence ID" value="TBU35674.1"/>
    <property type="molecule type" value="Genomic_DNA"/>
</dbReference>
<dbReference type="AlphaFoldDB" id="A0A4Q9N4W1"/>
<evidence type="ECO:0000256" key="5">
    <source>
        <dbReference type="ARBA" id="ARBA00022840"/>
    </source>
</evidence>
<dbReference type="InterPro" id="IPR052247">
    <property type="entry name" value="Meiotic_Crossover_Helicase"/>
</dbReference>
<comment type="similarity">
    <text evidence="1">Belongs to the helicase family. SKI2 subfamily.</text>
</comment>
<dbReference type="SMART" id="SM00973">
    <property type="entry name" value="Sec63"/>
    <property type="match status" value="1"/>
</dbReference>
<reference evidence="14" key="1">
    <citation type="submission" date="2019-01" db="EMBL/GenBank/DDBJ databases">
        <title>Draft genome sequences of three monokaryotic isolates of the white-rot basidiomycete fungus Dichomitus squalens.</title>
        <authorList>
            <consortium name="DOE Joint Genome Institute"/>
            <person name="Lopez S.C."/>
            <person name="Andreopoulos B."/>
            <person name="Pangilinan J."/>
            <person name="Lipzen A."/>
            <person name="Riley R."/>
            <person name="Ahrendt S."/>
            <person name="Ng V."/>
            <person name="Barry K."/>
            <person name="Daum C."/>
            <person name="Grigoriev I.V."/>
            <person name="Hilden K.S."/>
            <person name="Makela M.R."/>
            <person name="de Vries R.P."/>
        </authorList>
    </citation>
    <scope>NUCLEOTIDE SEQUENCE [LARGE SCALE GENOMIC DNA]</scope>
    <source>
        <strain evidence="14">OM18370.1</strain>
    </source>
</reference>
<dbReference type="Pfam" id="PF23445">
    <property type="entry name" value="WHD_SNRNP200"/>
    <property type="match status" value="1"/>
</dbReference>
<evidence type="ECO:0000256" key="8">
    <source>
        <dbReference type="ARBA" id="ARBA00034617"/>
    </source>
</evidence>
<keyword evidence="6" id="KW-0413">Isomerase</keyword>
<dbReference type="GO" id="GO:0005524">
    <property type="term" value="F:ATP binding"/>
    <property type="evidence" value="ECO:0007669"/>
    <property type="project" value="UniProtKB-KW"/>
</dbReference>
<feature type="domain" description="Helicase C-terminal" evidence="13">
    <location>
        <begin position="230"/>
        <end position="429"/>
    </location>
</feature>
<dbReference type="InterPro" id="IPR057842">
    <property type="entry name" value="WH_MER3"/>
</dbReference>
<feature type="region of interest" description="Disordered" evidence="11">
    <location>
        <begin position="1028"/>
        <end position="1076"/>
    </location>
</feature>
<gene>
    <name evidence="14" type="ORF">BD311DRAFT_792973</name>
</gene>
<feature type="compositionally biased region" description="Basic and acidic residues" evidence="11">
    <location>
        <begin position="976"/>
        <end position="989"/>
    </location>
</feature>
<dbReference type="PANTHER" id="PTHR47835">
    <property type="entry name" value="HFM1, ATP DEPENDENT DNA HELICASE HOMOLOG"/>
    <property type="match status" value="1"/>
</dbReference>
<dbReference type="Gene3D" id="1.10.3380.10">
    <property type="entry name" value="Sec63 N-terminal domain-like domain"/>
    <property type="match status" value="1"/>
</dbReference>
<evidence type="ECO:0000313" key="14">
    <source>
        <dbReference type="EMBL" id="TBU35674.1"/>
    </source>
</evidence>
<keyword evidence="5" id="KW-0067">ATP-binding</keyword>
<evidence type="ECO:0000259" key="12">
    <source>
        <dbReference type="PROSITE" id="PS51192"/>
    </source>
</evidence>
<dbReference type="InterPro" id="IPR036388">
    <property type="entry name" value="WH-like_DNA-bd_sf"/>
</dbReference>
<evidence type="ECO:0000256" key="7">
    <source>
        <dbReference type="ARBA" id="ARBA00023254"/>
    </source>
</evidence>
<dbReference type="Gene3D" id="3.40.50.300">
    <property type="entry name" value="P-loop containing nucleotide triphosphate hydrolases"/>
    <property type="match status" value="2"/>
</dbReference>
<evidence type="ECO:0000256" key="1">
    <source>
        <dbReference type="ARBA" id="ARBA00010140"/>
    </source>
</evidence>
<feature type="region of interest" description="Disordered" evidence="11">
    <location>
        <begin position="973"/>
        <end position="1002"/>
    </location>
</feature>
<dbReference type="OrthoDB" id="5575at2759"/>
<comment type="catalytic activity">
    <reaction evidence="8">
        <text>Couples ATP hydrolysis with the unwinding of duplex DNA by translocating in the 3'-5' direction.</text>
        <dbReference type="EC" id="5.6.2.4"/>
    </reaction>
</comment>
<evidence type="ECO:0000256" key="11">
    <source>
        <dbReference type="SAM" id="MobiDB-lite"/>
    </source>
</evidence>